<organism evidence="1 2">
    <name type="scientific">Leptospira idonii</name>
    <dbReference type="NCBI Taxonomy" id="1193500"/>
    <lineage>
        <taxon>Bacteria</taxon>
        <taxon>Pseudomonadati</taxon>
        <taxon>Spirochaetota</taxon>
        <taxon>Spirochaetia</taxon>
        <taxon>Leptospirales</taxon>
        <taxon>Leptospiraceae</taxon>
        <taxon>Leptospira</taxon>
    </lineage>
</organism>
<gene>
    <name evidence="1" type="ORF">EHS15_03285</name>
</gene>
<dbReference type="AlphaFoldDB" id="A0A4R9M4H0"/>
<name>A0A4R9M4H0_9LEPT</name>
<keyword evidence="2" id="KW-1185">Reference proteome</keyword>
<sequence>MAFRIFLLTVAGFFCTHCASLDLSGKSYEGKPAESTQKKKPGVIGAAQAGRLDFAEEKVTYILPGSDKKGVGTYKASASTVTIHDNTGSTYTFTMKEDGKILLWNGIELRRTDFPWP</sequence>
<dbReference type="Proteomes" id="UP000298058">
    <property type="component" value="Unassembled WGS sequence"/>
</dbReference>
<proteinExistence type="predicted"/>
<dbReference type="OrthoDB" id="339677at2"/>
<dbReference type="RefSeq" id="WP_135759114.1">
    <property type="nucleotide sequence ID" value="NZ_RQHW01000010.1"/>
</dbReference>
<evidence type="ECO:0000313" key="2">
    <source>
        <dbReference type="Proteomes" id="UP000298058"/>
    </source>
</evidence>
<protein>
    <submittedName>
        <fullName evidence="1">Uncharacterized protein</fullName>
    </submittedName>
</protein>
<dbReference type="EMBL" id="RQHW01000010">
    <property type="protein sequence ID" value="TGN20627.1"/>
    <property type="molecule type" value="Genomic_DNA"/>
</dbReference>
<evidence type="ECO:0000313" key="1">
    <source>
        <dbReference type="EMBL" id="TGN20627.1"/>
    </source>
</evidence>
<accession>A0A4R9M4H0</accession>
<reference evidence="1" key="1">
    <citation type="journal article" date="2019" name="PLoS Negl. Trop. Dis.">
        <title>Revisiting the worldwide diversity of Leptospira species in the environment.</title>
        <authorList>
            <person name="Vincent A.T."/>
            <person name="Schiettekatte O."/>
            <person name="Bourhy P."/>
            <person name="Veyrier F.J."/>
            <person name="Picardeau M."/>
        </authorList>
    </citation>
    <scope>NUCLEOTIDE SEQUENCE [LARGE SCALE GENOMIC DNA]</scope>
    <source>
        <strain evidence="1">201300427</strain>
    </source>
</reference>
<comment type="caution">
    <text evidence="1">The sequence shown here is derived from an EMBL/GenBank/DDBJ whole genome shotgun (WGS) entry which is preliminary data.</text>
</comment>